<proteinExistence type="predicted"/>
<name>A0A0C9WAV4_9AGAM</name>
<protein>
    <submittedName>
        <fullName evidence="1">Uncharacterized protein</fullName>
    </submittedName>
</protein>
<reference evidence="1 2" key="1">
    <citation type="submission" date="2014-04" db="EMBL/GenBank/DDBJ databases">
        <title>Evolutionary Origins and Diversification of the Mycorrhizal Mutualists.</title>
        <authorList>
            <consortium name="DOE Joint Genome Institute"/>
            <consortium name="Mycorrhizal Genomics Consortium"/>
            <person name="Kohler A."/>
            <person name="Kuo A."/>
            <person name="Nagy L.G."/>
            <person name="Floudas D."/>
            <person name="Copeland A."/>
            <person name="Barry K.W."/>
            <person name="Cichocki N."/>
            <person name="Veneault-Fourrey C."/>
            <person name="LaButti K."/>
            <person name="Lindquist E.A."/>
            <person name="Lipzen A."/>
            <person name="Lundell T."/>
            <person name="Morin E."/>
            <person name="Murat C."/>
            <person name="Riley R."/>
            <person name="Ohm R."/>
            <person name="Sun H."/>
            <person name="Tunlid A."/>
            <person name="Henrissat B."/>
            <person name="Grigoriev I.V."/>
            <person name="Hibbett D.S."/>
            <person name="Martin F."/>
        </authorList>
    </citation>
    <scope>NUCLEOTIDE SEQUENCE [LARGE SCALE GENOMIC DNA]</scope>
    <source>
        <strain evidence="1 2">MD-312</strain>
    </source>
</reference>
<sequence length="57" mass="6629">MVARVRNNEWKPPVLFKGTHFAPLNIHLGDKLPQARFICQTCQSMRSRYAEIKSEIT</sequence>
<keyword evidence="2" id="KW-1185">Reference proteome</keyword>
<organism evidence="1 2">
    <name type="scientific">Hydnomerulius pinastri MD-312</name>
    <dbReference type="NCBI Taxonomy" id="994086"/>
    <lineage>
        <taxon>Eukaryota</taxon>
        <taxon>Fungi</taxon>
        <taxon>Dikarya</taxon>
        <taxon>Basidiomycota</taxon>
        <taxon>Agaricomycotina</taxon>
        <taxon>Agaricomycetes</taxon>
        <taxon>Agaricomycetidae</taxon>
        <taxon>Boletales</taxon>
        <taxon>Boletales incertae sedis</taxon>
        <taxon>Leucogyrophana</taxon>
    </lineage>
</organism>
<dbReference type="EMBL" id="KN839869">
    <property type="protein sequence ID" value="KIJ60711.1"/>
    <property type="molecule type" value="Genomic_DNA"/>
</dbReference>
<dbReference type="HOGENOM" id="CLU_2996758_0_0_1"/>
<evidence type="ECO:0000313" key="2">
    <source>
        <dbReference type="Proteomes" id="UP000053820"/>
    </source>
</evidence>
<dbReference type="AlphaFoldDB" id="A0A0C9WAV4"/>
<evidence type="ECO:0000313" key="1">
    <source>
        <dbReference type="EMBL" id="KIJ60711.1"/>
    </source>
</evidence>
<accession>A0A0C9WAV4</accession>
<dbReference type="Proteomes" id="UP000053820">
    <property type="component" value="Unassembled WGS sequence"/>
</dbReference>
<gene>
    <name evidence="1" type="ORF">HYDPIDRAFT_116755</name>
</gene>